<accession>A0A9P5MLT5</accession>
<dbReference type="Pfam" id="PF17109">
    <property type="entry name" value="Goodbye"/>
    <property type="match status" value="1"/>
</dbReference>
<proteinExistence type="predicted"/>
<evidence type="ECO:0000259" key="1">
    <source>
        <dbReference type="Pfam" id="PF17109"/>
    </source>
</evidence>
<comment type="caution">
    <text evidence="2">The sequence shown here is derived from an EMBL/GenBank/DDBJ whole genome shotgun (WGS) entry which is preliminary data.</text>
</comment>
<dbReference type="Proteomes" id="UP000759537">
    <property type="component" value="Unassembled WGS sequence"/>
</dbReference>
<dbReference type="InterPro" id="IPR031350">
    <property type="entry name" value="Goodbye_dom"/>
</dbReference>
<evidence type="ECO:0000313" key="3">
    <source>
        <dbReference type="Proteomes" id="UP000759537"/>
    </source>
</evidence>
<evidence type="ECO:0000313" key="2">
    <source>
        <dbReference type="EMBL" id="KAF8468692.1"/>
    </source>
</evidence>
<dbReference type="EMBL" id="WHVB01000030">
    <property type="protein sequence ID" value="KAF8468692.1"/>
    <property type="molecule type" value="Genomic_DNA"/>
</dbReference>
<name>A0A9P5MLT5_9AGAM</name>
<dbReference type="OrthoDB" id="448455at2759"/>
<keyword evidence="3" id="KW-1185">Reference proteome</keyword>
<gene>
    <name evidence="2" type="ORF">DFH94DRAFT_816125</name>
</gene>
<dbReference type="AlphaFoldDB" id="A0A9P5MLT5"/>
<protein>
    <recommendedName>
        <fullName evidence="1">Fungal STAND N-terminal Goodbye domain-containing protein</fullName>
    </recommendedName>
</protein>
<organism evidence="2 3">
    <name type="scientific">Russula ochroleuca</name>
    <dbReference type="NCBI Taxonomy" id="152965"/>
    <lineage>
        <taxon>Eukaryota</taxon>
        <taxon>Fungi</taxon>
        <taxon>Dikarya</taxon>
        <taxon>Basidiomycota</taxon>
        <taxon>Agaricomycotina</taxon>
        <taxon>Agaricomycetes</taxon>
        <taxon>Russulales</taxon>
        <taxon>Russulaceae</taxon>
        <taxon>Russula</taxon>
    </lineage>
</organism>
<reference evidence="2" key="1">
    <citation type="submission" date="2019-10" db="EMBL/GenBank/DDBJ databases">
        <authorList>
            <consortium name="DOE Joint Genome Institute"/>
            <person name="Kuo A."/>
            <person name="Miyauchi S."/>
            <person name="Kiss E."/>
            <person name="Drula E."/>
            <person name="Kohler A."/>
            <person name="Sanchez-Garcia M."/>
            <person name="Andreopoulos B."/>
            <person name="Barry K.W."/>
            <person name="Bonito G."/>
            <person name="Buee M."/>
            <person name="Carver A."/>
            <person name="Chen C."/>
            <person name="Cichocki N."/>
            <person name="Clum A."/>
            <person name="Culley D."/>
            <person name="Crous P.W."/>
            <person name="Fauchery L."/>
            <person name="Girlanda M."/>
            <person name="Hayes R."/>
            <person name="Keri Z."/>
            <person name="LaButti K."/>
            <person name="Lipzen A."/>
            <person name="Lombard V."/>
            <person name="Magnuson J."/>
            <person name="Maillard F."/>
            <person name="Morin E."/>
            <person name="Murat C."/>
            <person name="Nolan M."/>
            <person name="Ohm R."/>
            <person name="Pangilinan J."/>
            <person name="Pereira M."/>
            <person name="Perotto S."/>
            <person name="Peter M."/>
            <person name="Riley R."/>
            <person name="Sitrit Y."/>
            <person name="Stielow B."/>
            <person name="Szollosi G."/>
            <person name="Zifcakova L."/>
            <person name="Stursova M."/>
            <person name="Spatafora J.W."/>
            <person name="Tedersoo L."/>
            <person name="Vaario L.-M."/>
            <person name="Yamada A."/>
            <person name="Yan M."/>
            <person name="Wang P."/>
            <person name="Xu J."/>
            <person name="Bruns T."/>
            <person name="Baldrian P."/>
            <person name="Vilgalys R."/>
            <person name="Henrissat B."/>
            <person name="Grigoriev I.V."/>
            <person name="Hibbett D."/>
            <person name="Nagy L.G."/>
            <person name="Martin F.M."/>
        </authorList>
    </citation>
    <scope>NUCLEOTIDE SEQUENCE</scope>
    <source>
        <strain evidence="2">Prilba</strain>
    </source>
</reference>
<feature type="domain" description="Fungal STAND N-terminal Goodbye" evidence="1">
    <location>
        <begin position="19"/>
        <end position="72"/>
    </location>
</feature>
<sequence>MKLLKPTVDVLYTLSDTTVLGEGIGLAFPPAKAIFAGIAILLAAVKDISASYEALVNLFASFENFLSRLSIYTGIPPTPALTNVLVKIIVELLYTLALATKQVKEGRFKKFMNKLRGEKDIEATLQRLDRLTLDEARATAAQTLDVVYGLVRHMRGVMDGAKTRPALFFACC</sequence>
<reference evidence="2" key="2">
    <citation type="journal article" date="2020" name="Nat. Commun.">
        <title>Large-scale genome sequencing of mycorrhizal fungi provides insights into the early evolution of symbiotic traits.</title>
        <authorList>
            <person name="Miyauchi S."/>
            <person name="Kiss E."/>
            <person name="Kuo A."/>
            <person name="Drula E."/>
            <person name="Kohler A."/>
            <person name="Sanchez-Garcia M."/>
            <person name="Morin E."/>
            <person name="Andreopoulos B."/>
            <person name="Barry K.W."/>
            <person name="Bonito G."/>
            <person name="Buee M."/>
            <person name="Carver A."/>
            <person name="Chen C."/>
            <person name="Cichocki N."/>
            <person name="Clum A."/>
            <person name="Culley D."/>
            <person name="Crous P.W."/>
            <person name="Fauchery L."/>
            <person name="Girlanda M."/>
            <person name="Hayes R.D."/>
            <person name="Keri Z."/>
            <person name="LaButti K."/>
            <person name="Lipzen A."/>
            <person name="Lombard V."/>
            <person name="Magnuson J."/>
            <person name="Maillard F."/>
            <person name="Murat C."/>
            <person name="Nolan M."/>
            <person name="Ohm R.A."/>
            <person name="Pangilinan J."/>
            <person name="Pereira M.F."/>
            <person name="Perotto S."/>
            <person name="Peter M."/>
            <person name="Pfister S."/>
            <person name="Riley R."/>
            <person name="Sitrit Y."/>
            <person name="Stielow J.B."/>
            <person name="Szollosi G."/>
            <person name="Zifcakova L."/>
            <person name="Stursova M."/>
            <person name="Spatafora J.W."/>
            <person name="Tedersoo L."/>
            <person name="Vaario L.M."/>
            <person name="Yamada A."/>
            <person name="Yan M."/>
            <person name="Wang P."/>
            <person name="Xu J."/>
            <person name="Bruns T."/>
            <person name="Baldrian P."/>
            <person name="Vilgalys R."/>
            <person name="Dunand C."/>
            <person name="Henrissat B."/>
            <person name="Grigoriev I.V."/>
            <person name="Hibbett D."/>
            <person name="Nagy L.G."/>
            <person name="Martin F.M."/>
        </authorList>
    </citation>
    <scope>NUCLEOTIDE SEQUENCE</scope>
    <source>
        <strain evidence="2">Prilba</strain>
    </source>
</reference>